<feature type="region of interest" description="Disordered" evidence="4">
    <location>
        <begin position="127"/>
        <end position="212"/>
    </location>
</feature>
<dbReference type="CDD" id="cd00084">
    <property type="entry name" value="HMG-box_SF"/>
    <property type="match status" value="1"/>
</dbReference>
<protein>
    <recommendedName>
        <fullName evidence="5">HMG box domain-containing protein</fullName>
    </recommendedName>
</protein>
<accession>A0A085MBM2</accession>
<dbReference type="InterPro" id="IPR009071">
    <property type="entry name" value="HMG_box_dom"/>
</dbReference>
<feature type="DNA-binding region" description="HMG box" evidence="3">
    <location>
        <begin position="47"/>
        <end position="115"/>
    </location>
</feature>
<dbReference type="Proteomes" id="UP000030764">
    <property type="component" value="Unassembled WGS sequence"/>
</dbReference>
<feature type="compositionally biased region" description="Low complexity" evidence="4">
    <location>
        <begin position="179"/>
        <end position="193"/>
    </location>
</feature>
<dbReference type="InterPro" id="IPR051965">
    <property type="entry name" value="ChromReg_NeuronalGeneExpr"/>
</dbReference>
<evidence type="ECO:0000313" key="7">
    <source>
        <dbReference type="Proteomes" id="UP000030764"/>
    </source>
</evidence>
<name>A0A085MBM2_9BILA</name>
<reference evidence="6 7" key="1">
    <citation type="journal article" date="2014" name="Nat. Genet.">
        <title>Genome and transcriptome of the porcine whipworm Trichuris suis.</title>
        <authorList>
            <person name="Jex A.R."/>
            <person name="Nejsum P."/>
            <person name="Schwarz E.M."/>
            <person name="Hu L."/>
            <person name="Young N.D."/>
            <person name="Hall R.S."/>
            <person name="Korhonen P.K."/>
            <person name="Liao S."/>
            <person name="Thamsborg S."/>
            <person name="Xia J."/>
            <person name="Xu P."/>
            <person name="Wang S."/>
            <person name="Scheerlinck J.P."/>
            <person name="Hofmann A."/>
            <person name="Sternberg P.W."/>
            <person name="Wang J."/>
            <person name="Gasser R.B."/>
        </authorList>
    </citation>
    <scope>NUCLEOTIDE SEQUENCE [LARGE SCALE GENOMIC DNA]</scope>
    <source>
        <strain evidence="6">DCEP-RM93M</strain>
    </source>
</reference>
<dbReference type="Gene3D" id="1.10.30.10">
    <property type="entry name" value="High mobility group box domain"/>
    <property type="match status" value="1"/>
</dbReference>
<sequence length="417" mass="46775">MESVPGTVISANGFQETGILSSDRHVRRYGPSRHRYKGVLPADRLRQMRSLNPFRLFLNEKRAKMKRKHPDLSARDIVSMIAAIWNGSPETDKLIYRAKVEKERRRVVESWGDKALLAYFDRKSSGPRKYGRPKKVGVPANLESSTGKAVGGNEEKVAVGETTSDLGGFRLPPSLANCSEQSSSHSASRQGGHSLRRKSGPGRRNSSGVYGSVRELLEAARAKKARTEENSRSPQVKHERYLWDYESCLQGQNGVYNKMTPTGATSDTVSDSADNSHCRPVKDCFLPSFIAFDKKLDGEEHKLRLRDNHLRKQLTAVTEELADEKARDDQLKLSLNKNEQEVTDALLWTDFVYRVCLANALKSIRVPGFHSAVTTENVLEFLRAAANLVKEKNAKDRRFIGRFKSVMSKLTMPKAPC</sequence>
<keyword evidence="2 3" id="KW-0539">Nucleus</keyword>
<dbReference type="InterPro" id="IPR036910">
    <property type="entry name" value="HMG_box_dom_sf"/>
</dbReference>
<evidence type="ECO:0000259" key="5">
    <source>
        <dbReference type="PROSITE" id="PS50118"/>
    </source>
</evidence>
<keyword evidence="1 3" id="KW-0238">DNA-binding</keyword>
<dbReference type="PANTHER" id="PTHR46040:SF3">
    <property type="entry name" value="HIGH MOBILITY GROUP PROTEIN 2"/>
    <property type="match status" value="1"/>
</dbReference>
<dbReference type="GO" id="GO:0003677">
    <property type="term" value="F:DNA binding"/>
    <property type="evidence" value="ECO:0007669"/>
    <property type="project" value="UniProtKB-UniRule"/>
</dbReference>
<organism evidence="6 7">
    <name type="scientific">Trichuris suis</name>
    <name type="common">pig whipworm</name>
    <dbReference type="NCBI Taxonomy" id="68888"/>
    <lineage>
        <taxon>Eukaryota</taxon>
        <taxon>Metazoa</taxon>
        <taxon>Ecdysozoa</taxon>
        <taxon>Nematoda</taxon>
        <taxon>Enoplea</taxon>
        <taxon>Dorylaimia</taxon>
        <taxon>Trichinellida</taxon>
        <taxon>Trichuridae</taxon>
        <taxon>Trichuris</taxon>
    </lineage>
</organism>
<gene>
    <name evidence="6" type="ORF">M513_04563</name>
</gene>
<proteinExistence type="predicted"/>
<dbReference type="AlphaFoldDB" id="A0A085MBM2"/>
<dbReference type="Pfam" id="PF00505">
    <property type="entry name" value="HMG_box"/>
    <property type="match status" value="1"/>
</dbReference>
<dbReference type="PROSITE" id="PS50118">
    <property type="entry name" value="HMG_BOX_2"/>
    <property type="match status" value="1"/>
</dbReference>
<evidence type="ECO:0000256" key="3">
    <source>
        <dbReference type="PROSITE-ProRule" id="PRU00267"/>
    </source>
</evidence>
<feature type="domain" description="HMG box" evidence="5">
    <location>
        <begin position="47"/>
        <end position="115"/>
    </location>
</feature>
<dbReference type="SUPFAM" id="SSF47095">
    <property type="entry name" value="HMG-box"/>
    <property type="match status" value="1"/>
</dbReference>
<dbReference type="PANTHER" id="PTHR46040">
    <property type="entry name" value="HIGH MOBILITY GROUP PROTEIN 2"/>
    <property type="match status" value="1"/>
</dbReference>
<dbReference type="Pfam" id="PF26287">
    <property type="entry name" value="DUF8078"/>
    <property type="match status" value="1"/>
</dbReference>
<evidence type="ECO:0000256" key="2">
    <source>
        <dbReference type="ARBA" id="ARBA00023242"/>
    </source>
</evidence>
<dbReference type="GO" id="GO:0005634">
    <property type="term" value="C:nucleus"/>
    <property type="evidence" value="ECO:0007669"/>
    <property type="project" value="UniProtKB-UniRule"/>
</dbReference>
<evidence type="ECO:0000256" key="4">
    <source>
        <dbReference type="SAM" id="MobiDB-lite"/>
    </source>
</evidence>
<dbReference type="SMART" id="SM00398">
    <property type="entry name" value="HMG"/>
    <property type="match status" value="1"/>
</dbReference>
<evidence type="ECO:0000313" key="6">
    <source>
        <dbReference type="EMBL" id="KFD54618.1"/>
    </source>
</evidence>
<dbReference type="InterPro" id="IPR058391">
    <property type="entry name" value="DUF8078"/>
</dbReference>
<dbReference type="EMBL" id="KL363206">
    <property type="protein sequence ID" value="KFD54618.1"/>
    <property type="molecule type" value="Genomic_DNA"/>
</dbReference>
<keyword evidence="7" id="KW-1185">Reference proteome</keyword>
<evidence type="ECO:0000256" key="1">
    <source>
        <dbReference type="ARBA" id="ARBA00023125"/>
    </source>
</evidence>
<dbReference type="GO" id="GO:0010468">
    <property type="term" value="P:regulation of gene expression"/>
    <property type="evidence" value="ECO:0007669"/>
    <property type="project" value="TreeGrafter"/>
</dbReference>